<dbReference type="Gene3D" id="3.40.50.1820">
    <property type="entry name" value="alpha/beta hydrolase"/>
    <property type="match status" value="1"/>
</dbReference>
<keyword evidence="2" id="KW-0378">Hydrolase</keyword>
<gene>
    <name evidence="2" type="ORF">FCM35_KLT09663</name>
</gene>
<sequence>MSISSWIVCPIKPRPTTICGSHGGPPITANRVQLKDGRHLAYRESGVKKTDALFKIEVMEELGVYMVGFDRAGYGESDPNPNRDVRTAALDVEELADALGLGPKFYLFGHSLGNHAVSGALKYIPQRLDGAVLMAPVINYWWPGFPPELASESYNKQEVGDQWALRVAYYAPNILHWWMEQSWLPNSTAIKGTTYLPNKRDAEIQKRRIADGSHAKKMDRVTQQGKYESIYRDMKVMFGKWEFDPMDLPEPPFPVHLFQGDEDGLVPVTLQRYIANKLSWIKYHELPSTGHYLSAVPGFGDKVLKTVFGNPSSD</sequence>
<dbReference type="GO" id="GO:0016787">
    <property type="term" value="F:hydrolase activity"/>
    <property type="evidence" value="ECO:0007669"/>
    <property type="project" value="UniProtKB-KW"/>
</dbReference>
<dbReference type="Pfam" id="PF00561">
    <property type="entry name" value="Abhydrolase_1"/>
    <property type="match status" value="1"/>
</dbReference>
<proteinExistence type="predicted"/>
<dbReference type="InterPro" id="IPR000073">
    <property type="entry name" value="AB_hydrolase_1"/>
</dbReference>
<reference evidence="2" key="1">
    <citation type="submission" date="2020-01" db="EMBL/GenBank/DDBJ databases">
        <title>Genome sequence of Kobresia littledalei, the first chromosome-level genome in the family Cyperaceae.</title>
        <authorList>
            <person name="Qu G."/>
        </authorList>
    </citation>
    <scope>NUCLEOTIDE SEQUENCE</scope>
    <source>
        <strain evidence="2">C.B.Clarke</strain>
        <tissue evidence="2">Leaf</tissue>
    </source>
</reference>
<dbReference type="OrthoDB" id="294702at2759"/>
<accession>A0A833RYR9</accession>
<keyword evidence="3" id="KW-1185">Reference proteome</keyword>
<name>A0A833RYR9_9POAL</name>
<dbReference type="EMBL" id="SWLB01000002">
    <property type="protein sequence ID" value="KAF3340819.1"/>
    <property type="molecule type" value="Genomic_DNA"/>
</dbReference>
<dbReference type="PANTHER" id="PTHR45763">
    <property type="entry name" value="HYDROLASE, ALPHA/BETA FOLD FAMILY PROTEIN, EXPRESSED-RELATED"/>
    <property type="match status" value="1"/>
</dbReference>
<protein>
    <submittedName>
        <fullName evidence="2">Hydrolase, alpha/beta fold family protein</fullName>
    </submittedName>
</protein>
<dbReference type="AlphaFoldDB" id="A0A833RYR9"/>
<dbReference type="SUPFAM" id="SSF53474">
    <property type="entry name" value="alpha/beta-Hydrolases"/>
    <property type="match status" value="1"/>
</dbReference>
<dbReference type="PANTHER" id="PTHR45763:SF54">
    <property type="entry name" value="HYDROLASE, ALPHA_BETA FOLD FAMILY PROTEIN, EXPRESSED"/>
    <property type="match status" value="1"/>
</dbReference>
<evidence type="ECO:0000313" key="3">
    <source>
        <dbReference type="Proteomes" id="UP000623129"/>
    </source>
</evidence>
<evidence type="ECO:0000313" key="2">
    <source>
        <dbReference type="EMBL" id="KAF3340819.1"/>
    </source>
</evidence>
<feature type="domain" description="AB hydrolase-1" evidence="1">
    <location>
        <begin position="67"/>
        <end position="293"/>
    </location>
</feature>
<organism evidence="2 3">
    <name type="scientific">Carex littledalei</name>
    <dbReference type="NCBI Taxonomy" id="544730"/>
    <lineage>
        <taxon>Eukaryota</taxon>
        <taxon>Viridiplantae</taxon>
        <taxon>Streptophyta</taxon>
        <taxon>Embryophyta</taxon>
        <taxon>Tracheophyta</taxon>
        <taxon>Spermatophyta</taxon>
        <taxon>Magnoliopsida</taxon>
        <taxon>Liliopsida</taxon>
        <taxon>Poales</taxon>
        <taxon>Cyperaceae</taxon>
        <taxon>Cyperoideae</taxon>
        <taxon>Cariceae</taxon>
        <taxon>Carex</taxon>
        <taxon>Carex subgen. Euthyceras</taxon>
    </lineage>
</organism>
<dbReference type="Proteomes" id="UP000623129">
    <property type="component" value="Unassembled WGS sequence"/>
</dbReference>
<comment type="caution">
    <text evidence="2">The sequence shown here is derived from an EMBL/GenBank/DDBJ whole genome shotgun (WGS) entry which is preliminary data.</text>
</comment>
<dbReference type="InterPro" id="IPR029058">
    <property type="entry name" value="AB_hydrolase_fold"/>
</dbReference>
<evidence type="ECO:0000259" key="1">
    <source>
        <dbReference type="Pfam" id="PF00561"/>
    </source>
</evidence>